<name>A0A9D4RN19_DREPO</name>
<dbReference type="AlphaFoldDB" id="A0A9D4RN19"/>
<dbReference type="EMBL" id="JAIWYP010000002">
    <property type="protein sequence ID" value="KAH3873178.1"/>
    <property type="molecule type" value="Genomic_DNA"/>
</dbReference>
<keyword evidence="2" id="KW-1185">Reference proteome</keyword>
<dbReference type="Proteomes" id="UP000828390">
    <property type="component" value="Unassembled WGS sequence"/>
</dbReference>
<gene>
    <name evidence="1" type="ORF">DPMN_036405</name>
</gene>
<comment type="caution">
    <text evidence="1">The sequence shown here is derived from an EMBL/GenBank/DDBJ whole genome shotgun (WGS) entry which is preliminary data.</text>
</comment>
<reference evidence="1" key="2">
    <citation type="submission" date="2020-11" db="EMBL/GenBank/DDBJ databases">
        <authorList>
            <person name="McCartney M.A."/>
            <person name="Auch B."/>
            <person name="Kono T."/>
            <person name="Mallez S."/>
            <person name="Becker A."/>
            <person name="Gohl D.M."/>
            <person name="Silverstein K.A.T."/>
            <person name="Koren S."/>
            <person name="Bechman K.B."/>
            <person name="Herman A."/>
            <person name="Abrahante J.E."/>
            <person name="Garbe J."/>
        </authorList>
    </citation>
    <scope>NUCLEOTIDE SEQUENCE</scope>
    <source>
        <strain evidence="1">Duluth1</strain>
        <tissue evidence="1">Whole animal</tissue>
    </source>
</reference>
<accession>A0A9D4RN19</accession>
<reference evidence="1" key="1">
    <citation type="journal article" date="2019" name="bioRxiv">
        <title>The Genome of the Zebra Mussel, Dreissena polymorpha: A Resource for Invasive Species Research.</title>
        <authorList>
            <person name="McCartney M.A."/>
            <person name="Auch B."/>
            <person name="Kono T."/>
            <person name="Mallez S."/>
            <person name="Zhang Y."/>
            <person name="Obille A."/>
            <person name="Becker A."/>
            <person name="Abrahante J.E."/>
            <person name="Garbe J."/>
            <person name="Badalamenti J.P."/>
            <person name="Herman A."/>
            <person name="Mangelson H."/>
            <person name="Liachko I."/>
            <person name="Sullivan S."/>
            <person name="Sone E.D."/>
            <person name="Koren S."/>
            <person name="Silverstein K.A.T."/>
            <person name="Beckman K.B."/>
            <person name="Gohl D.M."/>
        </authorList>
    </citation>
    <scope>NUCLEOTIDE SEQUENCE</scope>
    <source>
        <strain evidence="1">Duluth1</strain>
        <tissue evidence="1">Whole animal</tissue>
    </source>
</reference>
<protein>
    <submittedName>
        <fullName evidence="1">Uncharacterized protein</fullName>
    </submittedName>
</protein>
<evidence type="ECO:0000313" key="2">
    <source>
        <dbReference type="Proteomes" id="UP000828390"/>
    </source>
</evidence>
<evidence type="ECO:0000313" key="1">
    <source>
        <dbReference type="EMBL" id="KAH3873178.1"/>
    </source>
</evidence>
<sequence>MATAMMVPFSHLLQVYVTTCLKFNIDTRHNRLISHQYYIQLVTKFGEDRMKFRDRPTDRPTGVGTRDGLVVLSKNITEKFHQNWTINARTDARRHGRTHAWRTQDHDISPAGLWPLELKIH</sequence>
<organism evidence="1 2">
    <name type="scientific">Dreissena polymorpha</name>
    <name type="common">Zebra mussel</name>
    <name type="synonym">Mytilus polymorpha</name>
    <dbReference type="NCBI Taxonomy" id="45954"/>
    <lineage>
        <taxon>Eukaryota</taxon>
        <taxon>Metazoa</taxon>
        <taxon>Spiralia</taxon>
        <taxon>Lophotrochozoa</taxon>
        <taxon>Mollusca</taxon>
        <taxon>Bivalvia</taxon>
        <taxon>Autobranchia</taxon>
        <taxon>Heteroconchia</taxon>
        <taxon>Euheterodonta</taxon>
        <taxon>Imparidentia</taxon>
        <taxon>Neoheterodontei</taxon>
        <taxon>Myida</taxon>
        <taxon>Dreissenoidea</taxon>
        <taxon>Dreissenidae</taxon>
        <taxon>Dreissena</taxon>
    </lineage>
</organism>
<proteinExistence type="predicted"/>